<feature type="transmembrane region" description="Helical" evidence="11">
    <location>
        <begin position="12"/>
        <end position="29"/>
    </location>
</feature>
<dbReference type="InterPro" id="IPR036412">
    <property type="entry name" value="HAD-like_sf"/>
</dbReference>
<dbReference type="SUPFAM" id="SSF81660">
    <property type="entry name" value="Metal cation-transporting ATPase, ATP-binding domain N"/>
    <property type="match status" value="1"/>
</dbReference>
<dbReference type="SUPFAM" id="SSF56784">
    <property type="entry name" value="HAD-like"/>
    <property type="match status" value="1"/>
</dbReference>
<evidence type="ECO:0000256" key="10">
    <source>
        <dbReference type="ARBA" id="ARBA00023136"/>
    </source>
</evidence>
<comment type="caution">
    <text evidence="11">Lacks conserved residue(s) required for the propagation of feature annotation.</text>
</comment>
<evidence type="ECO:0000256" key="7">
    <source>
        <dbReference type="ARBA" id="ARBA00022842"/>
    </source>
</evidence>
<dbReference type="InterPro" id="IPR006544">
    <property type="entry name" value="P-type_TPase_V"/>
</dbReference>
<dbReference type="InterPro" id="IPR008250">
    <property type="entry name" value="ATPase_P-typ_transduc_dom_A_sf"/>
</dbReference>
<dbReference type="GO" id="GO:0005524">
    <property type="term" value="F:ATP binding"/>
    <property type="evidence" value="ECO:0007669"/>
    <property type="project" value="UniProtKB-UniRule"/>
</dbReference>
<evidence type="ECO:0000313" key="15">
    <source>
        <dbReference type="Proteomes" id="UP000812440"/>
    </source>
</evidence>
<feature type="transmembrane region" description="Helical" evidence="11">
    <location>
        <begin position="904"/>
        <end position="924"/>
    </location>
</feature>
<dbReference type="EC" id="7.2.2.-" evidence="11"/>
<dbReference type="InterPro" id="IPR059000">
    <property type="entry name" value="ATPase_P-type_domA"/>
</dbReference>
<keyword evidence="9 11" id="KW-1133">Transmembrane helix</keyword>
<dbReference type="EMBL" id="JAACNH010000004">
    <property type="protein sequence ID" value="KAG8444429.1"/>
    <property type="molecule type" value="Genomic_DNA"/>
</dbReference>
<evidence type="ECO:0000256" key="1">
    <source>
        <dbReference type="ARBA" id="ARBA00004141"/>
    </source>
</evidence>
<dbReference type="SUPFAM" id="SSF81665">
    <property type="entry name" value="Calcium ATPase, transmembrane domain M"/>
    <property type="match status" value="1"/>
</dbReference>
<reference evidence="14" key="1">
    <citation type="thesis" date="2020" institute="ProQuest LLC" country="789 East Eisenhower Parkway, Ann Arbor, MI, USA">
        <title>Comparative Genomics and Chromosome Evolution.</title>
        <authorList>
            <person name="Mudd A.B."/>
        </authorList>
    </citation>
    <scope>NUCLEOTIDE SEQUENCE</scope>
    <source>
        <strain evidence="14">Female2</strain>
        <tissue evidence="14">Blood</tissue>
    </source>
</reference>
<keyword evidence="10 11" id="KW-0472">Membrane</keyword>
<dbReference type="Pfam" id="PF12409">
    <property type="entry name" value="P5-ATPase"/>
    <property type="match status" value="1"/>
</dbReference>
<dbReference type="GO" id="GO:0031902">
    <property type="term" value="C:late endosome membrane"/>
    <property type="evidence" value="ECO:0007669"/>
    <property type="project" value="TreeGrafter"/>
</dbReference>
<evidence type="ECO:0000256" key="5">
    <source>
        <dbReference type="ARBA" id="ARBA00022741"/>
    </source>
</evidence>
<name>A0A8T2JGX1_9PIPI</name>
<organism evidence="14 15">
    <name type="scientific">Hymenochirus boettgeri</name>
    <name type="common">Congo dwarf clawed frog</name>
    <dbReference type="NCBI Taxonomy" id="247094"/>
    <lineage>
        <taxon>Eukaryota</taxon>
        <taxon>Metazoa</taxon>
        <taxon>Chordata</taxon>
        <taxon>Craniata</taxon>
        <taxon>Vertebrata</taxon>
        <taxon>Euteleostomi</taxon>
        <taxon>Amphibia</taxon>
        <taxon>Batrachia</taxon>
        <taxon>Anura</taxon>
        <taxon>Pipoidea</taxon>
        <taxon>Pipidae</taxon>
        <taxon>Pipinae</taxon>
        <taxon>Hymenochirus</taxon>
    </lineage>
</organism>
<gene>
    <name evidence="14" type="ORF">GDO86_009566</name>
</gene>
<dbReference type="GO" id="GO:0006874">
    <property type="term" value="P:intracellular calcium ion homeostasis"/>
    <property type="evidence" value="ECO:0007669"/>
    <property type="project" value="TreeGrafter"/>
</dbReference>
<feature type="transmembrane region" description="Helical" evidence="11">
    <location>
        <begin position="144"/>
        <end position="174"/>
    </location>
</feature>
<comment type="catalytic activity">
    <reaction evidence="11">
        <text>ATP + H2O = ADP + phosphate + H(+)</text>
        <dbReference type="Rhea" id="RHEA:13065"/>
        <dbReference type="ChEBI" id="CHEBI:15377"/>
        <dbReference type="ChEBI" id="CHEBI:15378"/>
        <dbReference type="ChEBI" id="CHEBI:30616"/>
        <dbReference type="ChEBI" id="CHEBI:43474"/>
        <dbReference type="ChEBI" id="CHEBI:456216"/>
    </reaction>
</comment>
<dbReference type="PANTHER" id="PTHR45630">
    <property type="entry name" value="CATION-TRANSPORTING ATPASE-RELATED"/>
    <property type="match status" value="1"/>
</dbReference>
<keyword evidence="6 11" id="KW-0067">ATP-binding</keyword>
<keyword evidence="3 11" id="KW-0812">Transmembrane</keyword>
<dbReference type="InterPro" id="IPR001757">
    <property type="entry name" value="P_typ_ATPase"/>
</dbReference>
<dbReference type="Gene3D" id="3.40.50.1000">
    <property type="entry name" value="HAD superfamily/HAD-like"/>
    <property type="match status" value="1"/>
</dbReference>
<comment type="similarity">
    <text evidence="2 11">Belongs to the cation transport ATPase (P-type) (TC 3.A.3) family. Type V subfamily.</text>
</comment>
<dbReference type="InterPro" id="IPR023299">
    <property type="entry name" value="ATPase_P-typ_cyto_dom_N"/>
</dbReference>
<evidence type="ECO:0000256" key="4">
    <source>
        <dbReference type="ARBA" id="ARBA00022723"/>
    </source>
</evidence>
<evidence type="ECO:0000256" key="6">
    <source>
        <dbReference type="ARBA" id="ARBA00022840"/>
    </source>
</evidence>
<keyword evidence="15" id="KW-1185">Reference proteome</keyword>
<dbReference type="PRINTS" id="PR00119">
    <property type="entry name" value="CATATPASE"/>
</dbReference>
<feature type="non-terminal residue" evidence="14">
    <location>
        <position position="996"/>
    </location>
</feature>
<dbReference type="NCBIfam" id="TIGR01657">
    <property type="entry name" value="P-ATPase-V"/>
    <property type="match status" value="1"/>
</dbReference>
<feature type="transmembrane region" description="Helical" evidence="11">
    <location>
        <begin position="830"/>
        <end position="854"/>
    </location>
</feature>
<feature type="transmembrane region" description="Helical" evidence="11">
    <location>
        <begin position="963"/>
        <end position="983"/>
    </location>
</feature>
<feature type="domain" description="P-type ATPase A" evidence="12">
    <location>
        <begin position="192"/>
        <end position="314"/>
    </location>
</feature>
<evidence type="ECO:0000256" key="2">
    <source>
        <dbReference type="ARBA" id="ARBA00006000"/>
    </source>
</evidence>
<evidence type="ECO:0000256" key="9">
    <source>
        <dbReference type="ARBA" id="ARBA00022989"/>
    </source>
</evidence>
<dbReference type="InterPro" id="IPR023214">
    <property type="entry name" value="HAD_sf"/>
</dbReference>
<dbReference type="FunFam" id="3.40.50.1000:FF:000045">
    <property type="entry name" value="Cation-transporting ATPase"/>
    <property type="match status" value="1"/>
</dbReference>
<sequence length="996" mass="110660">MFGYRTECCRQALCYLGYLLSLGFLKILFNWKPELHVLCSCIPCSLEEADIILLKTTIRYIQVQKIRFVWNAANCKFQKVGVLEDSMSCSDIHRKFCSGLSREEREIEQEICGFNSCEVEIVPIWKLLFKEILNPFYFCEAYSIIVWISLGFLNFSLVLIGLTVLSLMVFVYMLRKQSIKLNRMVSAHNNVMVTLLNKNGVMEEIPSRYLVPGDVIILTRADAYLPCDAILISGGCVTDEGMLTGESVPVTKTPLPFVDNDVPWKIHTGENYIGHVLYCGTKVIRIKPATDGLVKAVVLQTGFNTTKGDLVRSILYPKPVKFKLYKDVFYAILICTGLAITGIAYIVVLNAINGAAVRNIVRMILIKLSGAVPVTLPPSLTIVTLFSQRRLKKEGIFCISPPRITLCGQINLVCFDKTGTLTEDGLDLWGILPSKQNCFQDIYNFRPGISLPWGPLLGAMASCHSLVVSDGKLCGDPLDLKMFQGLGWELEDCKGNWRADEKSCSDVIVKPGAKAQPVPVKGITILRQFPFSSVLQRMSVITHVVDEQRLTVFMKGAPEKVVSFCNIETVPSDFENTLSYYTAQGFRVIGLAYKYFIPKVHSVIEKLEREEVESDLVFLGFLILENQLKPESKSVIQELTNANIRTVMITGDNLQTACTVGITSGLVPDNANLFIIEAKSPRANGSASITWNLMESNQQHKTALKIGSIINEVSQDNNTASDRYYYAMSGETLQTIKQHFPCMVSDILLNGVIFARMAPKQKASLVEDYQKIDYYVAMCGDGANDCGALKMAHAGISLSELEASVSSPFTSKTANISCVPKLLKEGRNAFVASVGLFKVLVGIVLVSTVNMLLLFPKGTLFGNPQYIFQGMAVLLPIMVTMSLNGPAKKLAPYRPAGNLMSPSLLPSLAVHILLSFVLQISMFLELQKQPWFSDTDVFSGCISQNQSSFNQTIQREPSVTINFYSTSFFPIVGINFITIQFVFSKARPFRQLLYKN</sequence>
<feature type="domain" description="P5B-type ATPase N-terminal" evidence="13">
    <location>
        <begin position="2"/>
        <end position="73"/>
    </location>
</feature>
<evidence type="ECO:0000256" key="11">
    <source>
        <dbReference type="RuleBase" id="RU362082"/>
    </source>
</evidence>
<keyword evidence="4 11" id="KW-0479">Metal-binding</keyword>
<evidence type="ECO:0000313" key="14">
    <source>
        <dbReference type="EMBL" id="KAG8444429.1"/>
    </source>
</evidence>
<dbReference type="GO" id="GO:0015203">
    <property type="term" value="F:polyamine transmembrane transporter activity"/>
    <property type="evidence" value="ECO:0007669"/>
    <property type="project" value="TreeGrafter"/>
</dbReference>
<comment type="subcellular location">
    <subcellularLocation>
        <location evidence="1 11">Membrane</location>
        <topology evidence="1 11">Multi-pass membrane protein</topology>
    </subcellularLocation>
</comment>
<dbReference type="Gene3D" id="3.40.1110.10">
    <property type="entry name" value="Calcium-transporting ATPase, cytoplasmic domain N"/>
    <property type="match status" value="1"/>
</dbReference>
<feature type="transmembrane region" description="Helical" evidence="11">
    <location>
        <begin position="328"/>
        <end position="352"/>
    </location>
</feature>
<dbReference type="PANTHER" id="PTHR45630:SF18">
    <property type="entry name" value="CATION-TRANSPORTING ATPASE"/>
    <property type="match status" value="1"/>
</dbReference>
<evidence type="ECO:0000256" key="8">
    <source>
        <dbReference type="ARBA" id="ARBA00022967"/>
    </source>
</evidence>
<dbReference type="FunFam" id="1.20.1110.10:FF:000023">
    <property type="entry name" value="Cation-transporting ATPase"/>
    <property type="match status" value="1"/>
</dbReference>
<dbReference type="Pfam" id="PF13246">
    <property type="entry name" value="Cation_ATPase"/>
    <property type="match status" value="1"/>
</dbReference>
<dbReference type="SUPFAM" id="SSF81653">
    <property type="entry name" value="Calcium ATPase, transduction domain A"/>
    <property type="match status" value="1"/>
</dbReference>
<dbReference type="PROSITE" id="PS00154">
    <property type="entry name" value="ATPASE_E1_E2"/>
    <property type="match status" value="1"/>
</dbReference>
<dbReference type="Proteomes" id="UP000812440">
    <property type="component" value="Chromosome 5"/>
</dbReference>
<feature type="transmembrane region" description="Helical" evidence="11">
    <location>
        <begin position="866"/>
        <end position="883"/>
    </location>
</feature>
<dbReference type="GO" id="GO:0016887">
    <property type="term" value="F:ATP hydrolysis activity"/>
    <property type="evidence" value="ECO:0007669"/>
    <property type="project" value="InterPro"/>
</dbReference>
<dbReference type="GO" id="GO:0046872">
    <property type="term" value="F:metal ion binding"/>
    <property type="evidence" value="ECO:0007669"/>
    <property type="project" value="UniProtKB-UniRule"/>
</dbReference>
<keyword evidence="8 11" id="KW-1278">Translocase</keyword>
<dbReference type="InterPro" id="IPR018303">
    <property type="entry name" value="ATPase_P-typ_P_site"/>
</dbReference>
<evidence type="ECO:0000259" key="12">
    <source>
        <dbReference type="Pfam" id="PF00122"/>
    </source>
</evidence>
<dbReference type="InterPro" id="IPR044492">
    <property type="entry name" value="P_typ_ATPase_HD_dom"/>
</dbReference>
<evidence type="ECO:0000256" key="3">
    <source>
        <dbReference type="ARBA" id="ARBA00022692"/>
    </source>
</evidence>
<protein>
    <recommendedName>
        <fullName evidence="11">Cation-transporting ATPase</fullName>
        <ecNumber evidence="11">7.2.2.-</ecNumber>
    </recommendedName>
</protein>
<dbReference type="OrthoDB" id="48943at2759"/>
<keyword evidence="7 11" id="KW-0460">Magnesium</keyword>
<dbReference type="SFLD" id="SFLDG00002">
    <property type="entry name" value="C1.7:_P-type_atpase_like"/>
    <property type="match status" value="1"/>
</dbReference>
<dbReference type="InterPro" id="IPR047819">
    <property type="entry name" value="P5A-ATPase_N"/>
</dbReference>
<comment type="caution">
    <text evidence="14">The sequence shown here is derived from an EMBL/GenBank/DDBJ whole genome shotgun (WGS) entry which is preliminary data.</text>
</comment>
<dbReference type="GO" id="GO:0019829">
    <property type="term" value="F:ATPase-coupled monoatomic cation transmembrane transporter activity"/>
    <property type="evidence" value="ECO:0007669"/>
    <property type="project" value="UniProtKB-UniRule"/>
</dbReference>
<dbReference type="Gene3D" id="2.70.150.10">
    <property type="entry name" value="Calcium-transporting ATPase, cytoplasmic transduction domain A"/>
    <property type="match status" value="1"/>
</dbReference>
<proteinExistence type="inferred from homology"/>
<dbReference type="InterPro" id="IPR023298">
    <property type="entry name" value="ATPase_P-typ_TM_dom_sf"/>
</dbReference>
<dbReference type="GO" id="GO:0140358">
    <property type="term" value="F:P-type transmembrane transporter activity"/>
    <property type="evidence" value="ECO:0007669"/>
    <property type="project" value="InterPro"/>
</dbReference>
<evidence type="ECO:0000259" key="13">
    <source>
        <dbReference type="Pfam" id="PF12409"/>
    </source>
</evidence>
<dbReference type="SFLD" id="SFLDS00003">
    <property type="entry name" value="Haloacid_Dehalogenase"/>
    <property type="match status" value="1"/>
</dbReference>
<dbReference type="PRINTS" id="PR00121">
    <property type="entry name" value="NAKATPASE"/>
</dbReference>
<dbReference type="NCBIfam" id="TIGR01494">
    <property type="entry name" value="ATPase_P-type"/>
    <property type="match status" value="1"/>
</dbReference>
<accession>A0A8T2JGX1</accession>
<dbReference type="Pfam" id="PF00122">
    <property type="entry name" value="E1-E2_ATPase"/>
    <property type="match status" value="1"/>
</dbReference>
<dbReference type="SFLD" id="SFLDF00027">
    <property type="entry name" value="p-type_atpase"/>
    <property type="match status" value="1"/>
</dbReference>
<feature type="transmembrane region" description="Helical" evidence="11">
    <location>
        <begin position="364"/>
        <end position="386"/>
    </location>
</feature>
<keyword evidence="5 11" id="KW-0547">Nucleotide-binding</keyword>
<dbReference type="AlphaFoldDB" id="A0A8T2JGX1"/>